<keyword evidence="3" id="KW-1185">Reference proteome</keyword>
<dbReference type="Proteomes" id="UP000006727">
    <property type="component" value="Chromosome 3"/>
</dbReference>
<organism evidence="1">
    <name type="scientific">Physcomitrium patens</name>
    <name type="common">Spreading-leaved earth moss</name>
    <name type="synonym">Physcomitrella patens</name>
    <dbReference type="NCBI Taxonomy" id="3218"/>
    <lineage>
        <taxon>Eukaryota</taxon>
        <taxon>Viridiplantae</taxon>
        <taxon>Streptophyta</taxon>
        <taxon>Embryophyta</taxon>
        <taxon>Bryophyta</taxon>
        <taxon>Bryophytina</taxon>
        <taxon>Bryopsida</taxon>
        <taxon>Funariidae</taxon>
        <taxon>Funariales</taxon>
        <taxon>Funariaceae</taxon>
        <taxon>Physcomitrium</taxon>
    </lineage>
</organism>
<proteinExistence type="predicted"/>
<dbReference type="EnsemblPlants" id="Pp3c3_12279V3.1">
    <property type="protein sequence ID" value="Pp3c3_12279V3.1"/>
    <property type="gene ID" value="Pp3c3_12279"/>
</dbReference>
<dbReference type="Gramene" id="Pp3c3_12279V3.1">
    <property type="protein sequence ID" value="Pp3c3_12279V3.1"/>
    <property type="gene ID" value="Pp3c3_12279"/>
</dbReference>
<evidence type="ECO:0000313" key="3">
    <source>
        <dbReference type="Proteomes" id="UP000006727"/>
    </source>
</evidence>
<protein>
    <submittedName>
        <fullName evidence="1 2">Uncharacterized protein</fullName>
    </submittedName>
</protein>
<dbReference type="AlphaFoldDB" id="A0A2K1KU90"/>
<sequence>MGGVHKAEKKGGDNRNCITQECSRKLKIQGRDGGPLKTSTPQTSSHAASLVFISLGVGTSAPSQSFCCRRVFWASVISRECNCHACDSSFSRGNNQHRLQIWFC</sequence>
<accession>A0A2K1KU90</accession>
<evidence type="ECO:0000313" key="1">
    <source>
        <dbReference type="EMBL" id="PNR57341.1"/>
    </source>
</evidence>
<gene>
    <name evidence="1" type="ORF">PHYPA_004335</name>
</gene>
<reference evidence="1 3" key="1">
    <citation type="journal article" date="2008" name="Science">
        <title>The Physcomitrella genome reveals evolutionary insights into the conquest of land by plants.</title>
        <authorList>
            <person name="Rensing S."/>
            <person name="Lang D."/>
            <person name="Zimmer A."/>
            <person name="Terry A."/>
            <person name="Salamov A."/>
            <person name="Shapiro H."/>
            <person name="Nishiyama T."/>
            <person name="Perroud P.-F."/>
            <person name="Lindquist E."/>
            <person name="Kamisugi Y."/>
            <person name="Tanahashi T."/>
            <person name="Sakakibara K."/>
            <person name="Fujita T."/>
            <person name="Oishi K."/>
            <person name="Shin-I T."/>
            <person name="Kuroki Y."/>
            <person name="Toyoda A."/>
            <person name="Suzuki Y."/>
            <person name="Hashimoto A."/>
            <person name="Yamaguchi K."/>
            <person name="Sugano A."/>
            <person name="Kohara Y."/>
            <person name="Fujiyama A."/>
            <person name="Anterola A."/>
            <person name="Aoki S."/>
            <person name="Ashton N."/>
            <person name="Barbazuk W.B."/>
            <person name="Barker E."/>
            <person name="Bennetzen J."/>
            <person name="Bezanilla M."/>
            <person name="Blankenship R."/>
            <person name="Cho S.H."/>
            <person name="Dutcher S."/>
            <person name="Estelle M."/>
            <person name="Fawcett J.A."/>
            <person name="Gundlach H."/>
            <person name="Hanada K."/>
            <person name="Heyl A."/>
            <person name="Hicks K.A."/>
            <person name="Hugh J."/>
            <person name="Lohr M."/>
            <person name="Mayer K."/>
            <person name="Melkozernov A."/>
            <person name="Murata T."/>
            <person name="Nelson D."/>
            <person name="Pils B."/>
            <person name="Prigge M."/>
            <person name="Reiss B."/>
            <person name="Renner T."/>
            <person name="Rombauts S."/>
            <person name="Rushton P."/>
            <person name="Sanderfoot A."/>
            <person name="Schween G."/>
            <person name="Shiu S.-H."/>
            <person name="Stueber K."/>
            <person name="Theodoulou F.L."/>
            <person name="Tu H."/>
            <person name="Van de Peer Y."/>
            <person name="Verrier P.J."/>
            <person name="Waters E."/>
            <person name="Wood A."/>
            <person name="Yang L."/>
            <person name="Cove D."/>
            <person name="Cuming A."/>
            <person name="Hasebe M."/>
            <person name="Lucas S."/>
            <person name="Mishler D.B."/>
            <person name="Reski R."/>
            <person name="Grigoriev I."/>
            <person name="Quatrano R.S."/>
            <person name="Boore J.L."/>
        </authorList>
    </citation>
    <scope>NUCLEOTIDE SEQUENCE [LARGE SCALE GENOMIC DNA]</scope>
    <source>
        <strain evidence="2 3">cv. Gransden 2004</strain>
    </source>
</reference>
<evidence type="ECO:0000313" key="2">
    <source>
        <dbReference type="EnsemblPlants" id="Pp3c3_12279V3.1"/>
    </source>
</evidence>
<dbReference type="InParanoid" id="A0A2K1KU90"/>
<reference evidence="1 3" key="2">
    <citation type="journal article" date="2018" name="Plant J.">
        <title>The Physcomitrella patens chromosome-scale assembly reveals moss genome structure and evolution.</title>
        <authorList>
            <person name="Lang D."/>
            <person name="Ullrich K.K."/>
            <person name="Murat F."/>
            <person name="Fuchs J."/>
            <person name="Jenkins J."/>
            <person name="Haas F.B."/>
            <person name="Piednoel M."/>
            <person name="Gundlach H."/>
            <person name="Van Bel M."/>
            <person name="Meyberg R."/>
            <person name="Vives C."/>
            <person name="Morata J."/>
            <person name="Symeonidi A."/>
            <person name="Hiss M."/>
            <person name="Muchero W."/>
            <person name="Kamisugi Y."/>
            <person name="Saleh O."/>
            <person name="Blanc G."/>
            <person name="Decker E.L."/>
            <person name="van Gessel N."/>
            <person name="Grimwood J."/>
            <person name="Hayes R.D."/>
            <person name="Graham S.W."/>
            <person name="Gunter L.E."/>
            <person name="McDaniel S.F."/>
            <person name="Hoernstein S.N.W."/>
            <person name="Larsson A."/>
            <person name="Li F.W."/>
            <person name="Perroud P.F."/>
            <person name="Phillips J."/>
            <person name="Ranjan P."/>
            <person name="Rokshar D.S."/>
            <person name="Rothfels C.J."/>
            <person name="Schneider L."/>
            <person name="Shu S."/>
            <person name="Stevenson D.W."/>
            <person name="Thummler F."/>
            <person name="Tillich M."/>
            <person name="Villarreal Aguilar J.C."/>
            <person name="Widiez T."/>
            <person name="Wong G.K."/>
            <person name="Wymore A."/>
            <person name="Zhang Y."/>
            <person name="Zimmer A.D."/>
            <person name="Quatrano R.S."/>
            <person name="Mayer K.F.X."/>
            <person name="Goodstein D."/>
            <person name="Casacuberta J.M."/>
            <person name="Vandepoele K."/>
            <person name="Reski R."/>
            <person name="Cuming A.C."/>
            <person name="Tuskan G.A."/>
            <person name="Maumus F."/>
            <person name="Salse J."/>
            <person name="Schmutz J."/>
            <person name="Rensing S.A."/>
        </authorList>
    </citation>
    <scope>NUCLEOTIDE SEQUENCE [LARGE SCALE GENOMIC DNA]</scope>
    <source>
        <strain evidence="2 3">cv. Gransden 2004</strain>
    </source>
</reference>
<name>A0A2K1KU90_PHYPA</name>
<dbReference type="EMBL" id="ABEU02000003">
    <property type="protein sequence ID" value="PNR57341.1"/>
    <property type="molecule type" value="Genomic_DNA"/>
</dbReference>
<reference evidence="2" key="3">
    <citation type="submission" date="2020-12" db="UniProtKB">
        <authorList>
            <consortium name="EnsemblPlants"/>
        </authorList>
    </citation>
    <scope>IDENTIFICATION</scope>
</reference>